<accession>A0A419RNG4</accession>
<feature type="domain" description="Methyltransferase" evidence="1">
    <location>
        <begin position="28"/>
        <end position="141"/>
    </location>
</feature>
<protein>
    <submittedName>
        <fullName evidence="2">Methyltransferase domain-containing protein</fullName>
    </submittedName>
</protein>
<dbReference type="InterPro" id="IPR025714">
    <property type="entry name" value="Methyltranfer_dom"/>
</dbReference>
<keyword evidence="2" id="KW-0489">Methyltransferase</keyword>
<dbReference type="EMBL" id="RAHX01000002">
    <property type="protein sequence ID" value="RJY06929.1"/>
    <property type="molecule type" value="Genomic_DNA"/>
</dbReference>
<dbReference type="GO" id="GO:0008168">
    <property type="term" value="F:methyltransferase activity"/>
    <property type="evidence" value="ECO:0007669"/>
    <property type="project" value="UniProtKB-KW"/>
</dbReference>
<keyword evidence="2" id="KW-0808">Transferase</keyword>
<keyword evidence="3" id="KW-1185">Reference proteome</keyword>
<organism evidence="2 3">
    <name type="scientific">Aurantiacibacter aquimixticola</name>
    <dbReference type="NCBI Taxonomy" id="1958945"/>
    <lineage>
        <taxon>Bacteria</taxon>
        <taxon>Pseudomonadati</taxon>
        <taxon>Pseudomonadota</taxon>
        <taxon>Alphaproteobacteria</taxon>
        <taxon>Sphingomonadales</taxon>
        <taxon>Erythrobacteraceae</taxon>
        <taxon>Aurantiacibacter</taxon>
    </lineage>
</organism>
<gene>
    <name evidence="2" type="ORF">D6201_12685</name>
</gene>
<evidence type="ECO:0000313" key="3">
    <source>
        <dbReference type="Proteomes" id="UP000285232"/>
    </source>
</evidence>
<dbReference type="GO" id="GO:0032259">
    <property type="term" value="P:methylation"/>
    <property type="evidence" value="ECO:0007669"/>
    <property type="project" value="UniProtKB-KW"/>
</dbReference>
<proteinExistence type="predicted"/>
<name>A0A419RNG4_9SPHN</name>
<dbReference type="SUPFAM" id="SSF53335">
    <property type="entry name" value="S-adenosyl-L-methionine-dependent methyltransferases"/>
    <property type="match status" value="1"/>
</dbReference>
<reference evidence="2 3" key="1">
    <citation type="journal article" date="2017" name="Int. J. Syst. Evol. Microbiol.">
        <title>Erythrobacter aquimixticola sp. nov., isolated from the junction between the ocean and a freshwater spring.</title>
        <authorList>
            <person name="Park S."/>
            <person name="Jung Y.T."/>
            <person name="Choi S.J."/>
            <person name="Yoon J.H."/>
        </authorList>
    </citation>
    <scope>NUCLEOTIDE SEQUENCE [LARGE SCALE GENOMIC DNA]</scope>
    <source>
        <strain evidence="2 3">JSSK-14</strain>
    </source>
</reference>
<dbReference type="AlphaFoldDB" id="A0A419RNG4"/>
<dbReference type="Proteomes" id="UP000285232">
    <property type="component" value="Unassembled WGS sequence"/>
</dbReference>
<dbReference type="OrthoDB" id="9777638at2"/>
<evidence type="ECO:0000259" key="1">
    <source>
        <dbReference type="Pfam" id="PF13847"/>
    </source>
</evidence>
<dbReference type="Pfam" id="PF13847">
    <property type="entry name" value="Methyltransf_31"/>
    <property type="match status" value="1"/>
</dbReference>
<dbReference type="CDD" id="cd02440">
    <property type="entry name" value="AdoMet_MTases"/>
    <property type="match status" value="1"/>
</dbReference>
<evidence type="ECO:0000313" key="2">
    <source>
        <dbReference type="EMBL" id="RJY06929.1"/>
    </source>
</evidence>
<dbReference type="PANTHER" id="PTHR43861">
    <property type="entry name" value="TRANS-ACONITATE 2-METHYLTRANSFERASE-RELATED"/>
    <property type="match status" value="1"/>
</dbReference>
<dbReference type="Gene3D" id="3.40.50.150">
    <property type="entry name" value="Vaccinia Virus protein VP39"/>
    <property type="match status" value="1"/>
</dbReference>
<comment type="caution">
    <text evidence="2">The sequence shown here is derived from an EMBL/GenBank/DDBJ whole genome shotgun (WGS) entry which is preliminary data.</text>
</comment>
<sequence length="257" mass="27930">MSHSNANAVANPANAPSERFFGSVGIGPGMRVLDVGCGDGELSRFVAALTGLDGEIIAIDRSETALAMARSKAVDRSVANIEYRLADLSTALSELGTFDAVVGRRVLMYLPNVKDVLSRLREMTRGGGVLGFQEHARAGLPRGLSDLPVHRLIHNWVWDTIVAEGGDDRLGLRLEGILRECGLAPEQITSEAILLQENDPSFIPQLARLMLPRMAEQGIVDRDAVDPDRLAEQIEHERRAVGGTIVWDMAFLVSARR</sequence>
<dbReference type="RefSeq" id="WP_120049426.1">
    <property type="nucleotide sequence ID" value="NZ_RAHX01000002.1"/>
</dbReference>
<dbReference type="InterPro" id="IPR029063">
    <property type="entry name" value="SAM-dependent_MTases_sf"/>
</dbReference>